<feature type="transmembrane region" description="Helical" evidence="9">
    <location>
        <begin position="53"/>
        <end position="69"/>
    </location>
</feature>
<evidence type="ECO:0000313" key="11">
    <source>
        <dbReference type="EMBL" id="MBN2964496.1"/>
    </source>
</evidence>
<dbReference type="InterPro" id="IPR055348">
    <property type="entry name" value="DctQ"/>
</dbReference>
<comment type="subcellular location">
    <subcellularLocation>
        <location evidence="1">Cell inner membrane</location>
        <topology evidence="1">Multi-pass membrane protein</topology>
    </subcellularLocation>
</comment>
<dbReference type="PANTHER" id="PTHR35011">
    <property type="entry name" value="2,3-DIKETO-L-GULONATE TRAP TRANSPORTER SMALL PERMEASE PROTEIN YIAM"/>
    <property type="match status" value="1"/>
</dbReference>
<feature type="transmembrane region" description="Helical" evidence="9">
    <location>
        <begin position="12"/>
        <end position="33"/>
    </location>
</feature>
<keyword evidence="7 9" id="KW-0472">Membrane</keyword>
<gene>
    <name evidence="11" type="ORF">JWV37_06870</name>
</gene>
<feature type="transmembrane region" description="Helical" evidence="9">
    <location>
        <begin position="132"/>
        <end position="155"/>
    </location>
</feature>
<evidence type="ECO:0000256" key="7">
    <source>
        <dbReference type="ARBA" id="ARBA00023136"/>
    </source>
</evidence>
<keyword evidence="4" id="KW-0997">Cell inner membrane</keyword>
<dbReference type="EMBL" id="JAFHKK010000012">
    <property type="protein sequence ID" value="MBN2964496.1"/>
    <property type="molecule type" value="Genomic_DNA"/>
</dbReference>
<keyword evidence="6 9" id="KW-1133">Transmembrane helix</keyword>
<comment type="caution">
    <text evidence="11">The sequence shown here is derived from an EMBL/GenBank/DDBJ whole genome shotgun (WGS) entry which is preliminary data.</text>
</comment>
<evidence type="ECO:0000256" key="3">
    <source>
        <dbReference type="ARBA" id="ARBA00022475"/>
    </source>
</evidence>
<reference evidence="11 12" key="2">
    <citation type="submission" date="2021-02" db="EMBL/GenBank/DDBJ databases">
        <title>Sulfurospirillum tamanensis sp. nov.</title>
        <authorList>
            <person name="Frolova A."/>
            <person name="Merkel A."/>
            <person name="Slobodkin A."/>
        </authorList>
    </citation>
    <scope>NUCLEOTIDE SEQUENCE [LARGE SCALE GENOMIC DNA]</scope>
    <source>
        <strain evidence="11 12">T05b</strain>
    </source>
</reference>
<proteinExistence type="inferred from homology"/>
<evidence type="ECO:0000256" key="1">
    <source>
        <dbReference type="ARBA" id="ARBA00004429"/>
    </source>
</evidence>
<keyword evidence="5 9" id="KW-0812">Transmembrane</keyword>
<feature type="transmembrane region" description="Helical" evidence="9">
    <location>
        <begin position="90"/>
        <end position="112"/>
    </location>
</feature>
<evidence type="ECO:0000256" key="2">
    <source>
        <dbReference type="ARBA" id="ARBA00022448"/>
    </source>
</evidence>
<evidence type="ECO:0000256" key="5">
    <source>
        <dbReference type="ARBA" id="ARBA00022692"/>
    </source>
</evidence>
<reference evidence="12" key="1">
    <citation type="submission" date="2021-02" db="EMBL/GenBank/DDBJ databases">
        <title>Sulfurospirillum tamanensis sp. nov.</title>
        <authorList>
            <person name="Merkel A.Y."/>
        </authorList>
    </citation>
    <scope>NUCLEOTIDE SEQUENCE [LARGE SCALE GENOMIC DNA]</scope>
    <source>
        <strain evidence="12">T05b</strain>
    </source>
</reference>
<dbReference type="InterPro" id="IPR007387">
    <property type="entry name" value="TRAP_DctQ"/>
</dbReference>
<comment type="similarity">
    <text evidence="8">Belongs to the TRAP transporter small permease family.</text>
</comment>
<organism evidence="11 12">
    <name type="scientific">Sulfurospirillum tamanense</name>
    <dbReference type="NCBI Taxonomy" id="2813362"/>
    <lineage>
        <taxon>Bacteria</taxon>
        <taxon>Pseudomonadati</taxon>
        <taxon>Campylobacterota</taxon>
        <taxon>Epsilonproteobacteria</taxon>
        <taxon>Campylobacterales</taxon>
        <taxon>Sulfurospirillaceae</taxon>
        <taxon>Sulfurospirillum</taxon>
    </lineage>
</organism>
<sequence length="162" mass="18071">MIGWVFTLNRWLSKGGAVLSSVALIVLIVLILVEILGRSFFQYSTMIADEYSGYLYLSAVFFGLAYALNHDSHIRITIITAYLGNKASRAVDVFCGVLGMATMGVVVYYAWIFMLDTKSMEMVSEGVSQTPLYLTQIPVVVGSALLWFALFSFTLKRLCHDR</sequence>
<evidence type="ECO:0000256" key="6">
    <source>
        <dbReference type="ARBA" id="ARBA00022989"/>
    </source>
</evidence>
<evidence type="ECO:0000256" key="8">
    <source>
        <dbReference type="ARBA" id="ARBA00038436"/>
    </source>
</evidence>
<name>A0ABS2WS44_9BACT</name>
<protein>
    <submittedName>
        <fullName evidence="11">TRAP transporter small permease</fullName>
    </submittedName>
</protein>
<keyword evidence="12" id="KW-1185">Reference proteome</keyword>
<keyword evidence="3" id="KW-1003">Cell membrane</keyword>
<dbReference type="Pfam" id="PF04290">
    <property type="entry name" value="DctQ"/>
    <property type="match status" value="1"/>
</dbReference>
<dbReference type="Proteomes" id="UP000703590">
    <property type="component" value="Unassembled WGS sequence"/>
</dbReference>
<accession>A0ABS2WS44</accession>
<keyword evidence="2" id="KW-0813">Transport</keyword>
<evidence type="ECO:0000256" key="4">
    <source>
        <dbReference type="ARBA" id="ARBA00022519"/>
    </source>
</evidence>
<evidence type="ECO:0000259" key="10">
    <source>
        <dbReference type="Pfam" id="PF04290"/>
    </source>
</evidence>
<evidence type="ECO:0000313" key="12">
    <source>
        <dbReference type="Proteomes" id="UP000703590"/>
    </source>
</evidence>
<dbReference type="RefSeq" id="WP_205459046.1">
    <property type="nucleotide sequence ID" value="NZ_JAFHKK010000012.1"/>
</dbReference>
<evidence type="ECO:0000256" key="9">
    <source>
        <dbReference type="SAM" id="Phobius"/>
    </source>
</evidence>
<feature type="domain" description="Tripartite ATP-independent periplasmic transporters DctQ component" evidence="10">
    <location>
        <begin position="27"/>
        <end position="158"/>
    </location>
</feature>